<organism evidence="1 2">
    <name type="scientific">Tritrichomonas foetus</name>
    <dbReference type="NCBI Taxonomy" id="1144522"/>
    <lineage>
        <taxon>Eukaryota</taxon>
        <taxon>Metamonada</taxon>
        <taxon>Parabasalia</taxon>
        <taxon>Tritrichomonadida</taxon>
        <taxon>Tritrichomonadidae</taxon>
        <taxon>Tritrichomonas</taxon>
    </lineage>
</organism>
<sequence length="526" mass="60429">MDDRIQTRILLCKIESIRLPRFLPSVLFITWRADTLTGQTKMVRANAPLKQIEDQFEIPITNIYEITFALQAKSPLGSIFRFGESKIKIPDSISDLKPHSESFSISSEAGEFVVQIIFKLKDLDNSMELDQSYAVLLQSTSTLTRYSELVQSIPYSVDKKMAQNDYYNDTGILNQLCGLASRKPTLETIQELRSLLPVLQTKISQAQFEAEIVKVSGSFLMQQYPLFVMEDNSVVDGNDARNEQTPKVPLLGLYIVHVLRDFDRGKKAVEGVDIESPILQLSDLIGGISSNKNVSDQWQIYLISTSLFIMQYIHEHFRNKYFTTSTILEMGMRNAIITFVEGYKLEISPICNFPNKMKSKLVMKRKFFSSFGLPDIVFDEIANYLYDVMDFYAATKWIMSDDLDSTHSEQYKKIMPDYDWPLLTGIDKIIPNVNDIITGKIKKSDLYYPLTGGWLKSILNKYSGKPGYKFNHKRVDNFMKGQTHEPTLQNLDEWGTECLKFVGKYSLPEKLPHMPRKTEKLLKKFK</sequence>
<evidence type="ECO:0000313" key="1">
    <source>
        <dbReference type="EMBL" id="OHT01431.1"/>
    </source>
</evidence>
<keyword evidence="2" id="KW-1185">Reference proteome</keyword>
<dbReference type="EMBL" id="MLAK01000912">
    <property type="protein sequence ID" value="OHT01431.1"/>
    <property type="molecule type" value="Genomic_DNA"/>
</dbReference>
<accession>A0A1J4JQJ0</accession>
<proteinExistence type="predicted"/>
<gene>
    <name evidence="1" type="ORF">TRFO_31752</name>
</gene>
<comment type="caution">
    <text evidence="1">The sequence shown here is derived from an EMBL/GenBank/DDBJ whole genome shotgun (WGS) entry which is preliminary data.</text>
</comment>
<dbReference type="VEuPathDB" id="TrichDB:TRFO_31752"/>
<dbReference type="RefSeq" id="XP_068354567.1">
    <property type="nucleotide sequence ID" value="XM_068508113.1"/>
</dbReference>
<dbReference type="GeneID" id="94842817"/>
<name>A0A1J4JQJ0_9EUKA</name>
<evidence type="ECO:0000313" key="2">
    <source>
        <dbReference type="Proteomes" id="UP000179807"/>
    </source>
</evidence>
<protein>
    <submittedName>
        <fullName evidence="1">Uncharacterized protein</fullName>
    </submittedName>
</protein>
<dbReference type="Proteomes" id="UP000179807">
    <property type="component" value="Unassembled WGS sequence"/>
</dbReference>
<reference evidence="1" key="1">
    <citation type="submission" date="2016-10" db="EMBL/GenBank/DDBJ databases">
        <authorList>
            <person name="Benchimol M."/>
            <person name="Almeida L.G."/>
            <person name="Vasconcelos A.T."/>
            <person name="Perreira-Neves A."/>
            <person name="Rosa I.A."/>
            <person name="Tasca T."/>
            <person name="Bogo M.R."/>
            <person name="de Souza W."/>
        </authorList>
    </citation>
    <scope>NUCLEOTIDE SEQUENCE [LARGE SCALE GENOMIC DNA]</scope>
    <source>
        <strain evidence="1">K</strain>
    </source>
</reference>
<dbReference type="AlphaFoldDB" id="A0A1J4JQJ0"/>